<evidence type="ECO:0000313" key="4">
    <source>
        <dbReference type="Proteomes" id="UP000288805"/>
    </source>
</evidence>
<gene>
    <name evidence="3" type="ORF">CK203_026748</name>
</gene>
<feature type="compositionally biased region" description="Low complexity" evidence="2">
    <location>
        <begin position="397"/>
        <end position="415"/>
    </location>
</feature>
<proteinExistence type="predicted"/>
<organism evidence="3 4">
    <name type="scientific">Vitis vinifera</name>
    <name type="common">Grape</name>
    <dbReference type="NCBI Taxonomy" id="29760"/>
    <lineage>
        <taxon>Eukaryota</taxon>
        <taxon>Viridiplantae</taxon>
        <taxon>Streptophyta</taxon>
        <taxon>Embryophyta</taxon>
        <taxon>Tracheophyta</taxon>
        <taxon>Spermatophyta</taxon>
        <taxon>Magnoliopsida</taxon>
        <taxon>eudicotyledons</taxon>
        <taxon>Gunneridae</taxon>
        <taxon>Pentapetalae</taxon>
        <taxon>rosids</taxon>
        <taxon>Vitales</taxon>
        <taxon>Vitaceae</taxon>
        <taxon>Viteae</taxon>
        <taxon>Vitis</taxon>
    </lineage>
</organism>
<dbReference type="CDD" id="cd22265">
    <property type="entry name" value="UDM1_RNF168"/>
    <property type="match status" value="1"/>
</dbReference>
<feature type="coiled-coil region" evidence="1">
    <location>
        <begin position="543"/>
        <end position="637"/>
    </location>
</feature>
<sequence length="673" mass="73819">MAESSSPCRQLSEIVGGDLPSLLSFRSTSGETWAVTGCLGSGAFPSDIRVVRVTASRPPSPFCQFVLVRPGRAEKNASGVVYTEKPVDKLNVGQFCERFCIPNDVSVQLVDGEAISTEKFADNAIYFSKEQFNAGLRFALPSLFKEFLHFIQIPPTYIHPNIVRVLMGVNILNMLFNLDLSLLEVLFIYSIKNGKTDFFCLFVPPIGDSSSRFDEEGRQGTYTSQGCLGWTVGASGESVFRKQFTGAPGYVQEGSPGRVGRESVFRSFEQAVQITTAERHYQTLLTPRNLKAPSKKGRDFFLATRPPATKEKKKTKKTLAQVLRIAAPTLEVVDEPEEMRYTSDLRAGLLRRHGKRLYVPIDLGPPPAKKVCPDQGGEDPAPEVPTSVATRPDEDGPSASSTAPSDAAGSSAAATVQADAPGPSSPAVVETPISEGVPDASNGEEAPDEKSSHTAIVSPSWEELMEMLKGVPCFTDAKVQLSFGNPESAVSCIQHLHEWTILETAKVVVVGIRYMMHTREQLFKRLKVVEAMLAFIFQHPGGIEELRAQLEKVGAELATARKTVADGTEQLDRVEGEKEAIWAEADTLKKEKEALEGQKKESEDLPGGLAAQKEEMEARFAAQKKEMEEEYQRQADEMYFFGYRCCIKKHRIMHDIPSIPSDEEDAAPGDLSS</sequence>
<feature type="region of interest" description="Disordered" evidence="2">
    <location>
        <begin position="359"/>
        <end position="454"/>
    </location>
</feature>
<evidence type="ECO:0000256" key="1">
    <source>
        <dbReference type="SAM" id="Coils"/>
    </source>
</evidence>
<dbReference type="EMBL" id="QGNW01000093">
    <property type="protein sequence ID" value="RVW98423.1"/>
    <property type="molecule type" value="Genomic_DNA"/>
</dbReference>
<dbReference type="Proteomes" id="UP000288805">
    <property type="component" value="Unassembled WGS sequence"/>
</dbReference>
<name>A0A438INX9_VITVI</name>
<keyword evidence="1" id="KW-0175">Coiled coil</keyword>
<protein>
    <submittedName>
        <fullName evidence="3">Uncharacterized protein</fullName>
    </submittedName>
</protein>
<reference evidence="3 4" key="1">
    <citation type="journal article" date="2018" name="PLoS Genet.">
        <title>Population sequencing reveals clonal diversity and ancestral inbreeding in the grapevine cultivar Chardonnay.</title>
        <authorList>
            <person name="Roach M.J."/>
            <person name="Johnson D.L."/>
            <person name="Bohlmann J."/>
            <person name="van Vuuren H.J."/>
            <person name="Jones S.J."/>
            <person name="Pretorius I.S."/>
            <person name="Schmidt S.A."/>
            <person name="Borneman A.R."/>
        </authorList>
    </citation>
    <scope>NUCLEOTIDE SEQUENCE [LARGE SCALE GENOMIC DNA]</scope>
    <source>
        <strain evidence="4">cv. Chardonnay</strain>
        <tissue evidence="3">Leaf</tissue>
    </source>
</reference>
<accession>A0A438INX9</accession>
<dbReference type="AlphaFoldDB" id="A0A438INX9"/>
<evidence type="ECO:0000256" key="2">
    <source>
        <dbReference type="SAM" id="MobiDB-lite"/>
    </source>
</evidence>
<comment type="caution">
    <text evidence="3">The sequence shown here is derived from an EMBL/GenBank/DDBJ whole genome shotgun (WGS) entry which is preliminary data.</text>
</comment>
<evidence type="ECO:0000313" key="3">
    <source>
        <dbReference type="EMBL" id="RVW98423.1"/>
    </source>
</evidence>